<dbReference type="Proteomes" id="UP001153328">
    <property type="component" value="Unassembled WGS sequence"/>
</dbReference>
<dbReference type="AlphaFoldDB" id="A0A9W4MG65"/>
<protein>
    <submittedName>
        <fullName evidence="1">Uncharacterized protein</fullName>
    </submittedName>
</protein>
<gene>
    <name evidence="1" type="ORF">SBRY_40039</name>
</gene>
<evidence type="ECO:0000313" key="1">
    <source>
        <dbReference type="EMBL" id="CAG7644974.1"/>
    </source>
</evidence>
<name>A0A9W4MG65_9ACTN</name>
<organism evidence="1 2">
    <name type="scientific">Actinacidiphila bryophytorum</name>
    <dbReference type="NCBI Taxonomy" id="1436133"/>
    <lineage>
        <taxon>Bacteria</taxon>
        <taxon>Bacillati</taxon>
        <taxon>Actinomycetota</taxon>
        <taxon>Actinomycetes</taxon>
        <taxon>Kitasatosporales</taxon>
        <taxon>Streptomycetaceae</taxon>
        <taxon>Actinacidiphila</taxon>
    </lineage>
</organism>
<sequence>MPDCCRQRTSFSGLACSNGTRCTTLPSVANAETSRRVNVAAIRSLSGNQLVATSTLTPAQTLTAGDCTQVGTSSPTLILTDGGFGDVKVDWHGVMSTSRSFTGDVRHARFDLKNSAGNIVRAIDGLDGPEMVFNRFMGYDFHRFTTMHMAPRDFLSIDEVDWWGDC</sequence>
<reference evidence="1" key="1">
    <citation type="submission" date="2021-06" db="EMBL/GenBank/DDBJ databases">
        <authorList>
            <person name="Arsene-Ploetze F."/>
        </authorList>
    </citation>
    <scope>NUCLEOTIDE SEQUENCE</scope>
    <source>
        <strain evidence="1">SBRY1</strain>
    </source>
</reference>
<accession>A0A9W4MG65</accession>
<evidence type="ECO:0000313" key="2">
    <source>
        <dbReference type="Proteomes" id="UP001153328"/>
    </source>
</evidence>
<proteinExistence type="predicted"/>
<comment type="caution">
    <text evidence="1">The sequence shown here is derived from an EMBL/GenBank/DDBJ whole genome shotgun (WGS) entry which is preliminary data.</text>
</comment>
<keyword evidence="2" id="KW-1185">Reference proteome</keyword>
<dbReference type="EMBL" id="CAJVAX010000018">
    <property type="protein sequence ID" value="CAG7644974.1"/>
    <property type="molecule type" value="Genomic_DNA"/>
</dbReference>